<keyword evidence="1" id="KW-0175">Coiled coil</keyword>
<dbReference type="Proteomes" id="UP000259026">
    <property type="component" value="Segment"/>
</dbReference>
<feature type="coiled-coil region" evidence="1">
    <location>
        <begin position="154"/>
        <end position="188"/>
    </location>
</feature>
<protein>
    <submittedName>
        <fullName evidence="2">Uncharacterized protein</fullName>
    </submittedName>
</protein>
<name>A0A385EDB2_9CAUD</name>
<organism evidence="2 3">
    <name type="scientific">Caulobacter phage CcrPW</name>
    <dbReference type="NCBI Taxonomy" id="2283271"/>
    <lineage>
        <taxon>Viruses</taxon>
        <taxon>Duplodnaviria</taxon>
        <taxon>Heunggongvirae</taxon>
        <taxon>Uroviricota</taxon>
        <taxon>Caudoviricetes</taxon>
        <taxon>Jeanschmidtviridae</taxon>
        <taxon>Colossusvirus</taxon>
        <taxon>Colossusvirus PW</taxon>
    </lineage>
</organism>
<sequence>MEVDGSVVRLEPMEREVAYHYSDGSVGAYRQRSLYKVLVDDVLRGYLSFPMGYGGRWSVVTLRPKHRYSNVWRHLYSDRTEHGLFEYYRSVSPGVLNETENWGEHAKSWEDRNAILAAFPKMIALGRAPSPEEEEANLLQMKEDYEESVRQDAANKERWARERAEREAQQAEAARIAEEKRLETLEGLNSILARETLSNFERDCLMTAIARFSN</sequence>
<evidence type="ECO:0000313" key="2">
    <source>
        <dbReference type="EMBL" id="AXQ68817.1"/>
    </source>
</evidence>
<proteinExistence type="predicted"/>
<reference evidence="2" key="2">
    <citation type="submission" date="2018-09" db="EMBL/GenBank/DDBJ databases">
        <title>Giant CbK-like Caulobacter bacteriophages have genetically divergent genomes.</title>
        <authorList>
            <person name="Wilson K."/>
            <person name="Ely B."/>
        </authorList>
    </citation>
    <scope>NUCLEOTIDE SEQUENCE [LARGE SCALE GENOMIC DNA]</scope>
</reference>
<gene>
    <name evidence="2" type="ORF">CcrPW_gp278</name>
</gene>
<keyword evidence="3" id="KW-1185">Reference proteome</keyword>
<dbReference type="EMBL" id="MH588545">
    <property type="protein sequence ID" value="AXQ68817.1"/>
    <property type="molecule type" value="Genomic_DNA"/>
</dbReference>
<reference evidence="2" key="1">
    <citation type="submission" date="2018-07" db="EMBL/GenBank/DDBJ databases">
        <authorList>
            <person name="Quirk P.G."/>
            <person name="Krulwich T.A."/>
        </authorList>
    </citation>
    <scope>NUCLEOTIDE SEQUENCE</scope>
</reference>
<evidence type="ECO:0000313" key="3">
    <source>
        <dbReference type="Proteomes" id="UP000259026"/>
    </source>
</evidence>
<accession>A0A385EDB2</accession>
<evidence type="ECO:0000256" key="1">
    <source>
        <dbReference type="SAM" id="Coils"/>
    </source>
</evidence>